<dbReference type="Proteomes" id="UP000199607">
    <property type="component" value="Unassembled WGS sequence"/>
</dbReference>
<dbReference type="EMBL" id="FOTC01000003">
    <property type="protein sequence ID" value="SFL27439.1"/>
    <property type="molecule type" value="Genomic_DNA"/>
</dbReference>
<proteinExistence type="predicted"/>
<dbReference type="AlphaFoldDB" id="A0A1I4GC51"/>
<name>A0A1I4GC51_9EURY</name>
<protein>
    <submittedName>
        <fullName evidence="2">Uncharacterized protein</fullName>
    </submittedName>
</protein>
<evidence type="ECO:0000313" key="3">
    <source>
        <dbReference type="Proteomes" id="UP000199607"/>
    </source>
</evidence>
<organism evidence="2 3">
    <name type="scientific">Halogranum rubrum</name>
    <dbReference type="NCBI Taxonomy" id="553466"/>
    <lineage>
        <taxon>Archaea</taxon>
        <taxon>Methanobacteriati</taxon>
        <taxon>Methanobacteriota</taxon>
        <taxon>Stenosarchaea group</taxon>
        <taxon>Halobacteria</taxon>
        <taxon>Halobacteriales</taxon>
        <taxon>Haloferacaceae</taxon>
    </lineage>
</organism>
<dbReference type="STRING" id="553466.SAMN04487950_3179"/>
<keyword evidence="3" id="KW-1185">Reference proteome</keyword>
<evidence type="ECO:0000313" key="2">
    <source>
        <dbReference type="EMBL" id="SFL27439.1"/>
    </source>
</evidence>
<sequence length="85" mass="9026">MPQTTKPTEPTKPEATMPSDRTSPSGGWRDVARELCADGGVDHEFEGDSTDSPTLEPCPDCGRIPGVDGDDLCCEVYLARLESGA</sequence>
<reference evidence="3" key="1">
    <citation type="submission" date="2016-10" db="EMBL/GenBank/DDBJ databases">
        <authorList>
            <person name="Varghese N."/>
            <person name="Submissions S."/>
        </authorList>
    </citation>
    <scope>NUCLEOTIDE SEQUENCE [LARGE SCALE GENOMIC DNA]</scope>
    <source>
        <strain evidence="3">CGMCC 1.7738</strain>
    </source>
</reference>
<feature type="compositionally biased region" description="Low complexity" evidence="1">
    <location>
        <begin position="1"/>
        <end position="18"/>
    </location>
</feature>
<feature type="region of interest" description="Disordered" evidence="1">
    <location>
        <begin position="1"/>
        <end position="30"/>
    </location>
</feature>
<evidence type="ECO:0000256" key="1">
    <source>
        <dbReference type="SAM" id="MobiDB-lite"/>
    </source>
</evidence>
<accession>A0A1I4GC51</accession>
<gene>
    <name evidence="2" type="ORF">SAMN04487950_3179</name>
</gene>